<dbReference type="PANTHER" id="PTHR30528:SF0">
    <property type="entry name" value="CYTOPLASMIC PROTEIN"/>
    <property type="match status" value="1"/>
</dbReference>
<dbReference type="EMBL" id="SZPY01000004">
    <property type="protein sequence ID" value="TKI60860.1"/>
    <property type="molecule type" value="Genomic_DNA"/>
</dbReference>
<dbReference type="AlphaFoldDB" id="A0A4U2YJ05"/>
<evidence type="ECO:0000313" key="2">
    <source>
        <dbReference type="Proteomes" id="UP000307808"/>
    </source>
</evidence>
<dbReference type="OrthoDB" id="9787207at2"/>
<dbReference type="Pfam" id="PF06224">
    <property type="entry name" value="AlkZ-like"/>
    <property type="match status" value="1"/>
</dbReference>
<organism evidence="1 2">
    <name type="scientific">Nocardioides jishulii</name>
    <dbReference type="NCBI Taxonomy" id="2575440"/>
    <lineage>
        <taxon>Bacteria</taxon>
        <taxon>Bacillati</taxon>
        <taxon>Actinomycetota</taxon>
        <taxon>Actinomycetes</taxon>
        <taxon>Propionibacteriales</taxon>
        <taxon>Nocardioidaceae</taxon>
        <taxon>Nocardioides</taxon>
    </lineage>
</organism>
<reference evidence="1 2" key="1">
    <citation type="submission" date="2019-04" db="EMBL/GenBank/DDBJ databases">
        <authorList>
            <person name="Dong K."/>
        </authorList>
    </citation>
    <scope>NUCLEOTIDE SEQUENCE [LARGE SCALE GENOMIC DNA]</scope>
    <source>
        <strain evidence="2">dk3543</strain>
    </source>
</reference>
<gene>
    <name evidence="1" type="ORF">FC770_15275</name>
</gene>
<dbReference type="RefSeq" id="WP_137067166.1">
    <property type="nucleotide sequence ID" value="NZ_CP040748.1"/>
</dbReference>
<evidence type="ECO:0000313" key="1">
    <source>
        <dbReference type="EMBL" id="TKI60860.1"/>
    </source>
</evidence>
<dbReference type="Proteomes" id="UP000307808">
    <property type="component" value="Unassembled WGS sequence"/>
</dbReference>
<accession>A0A4U2YJ05</accession>
<protein>
    <submittedName>
        <fullName evidence="1">Winged helix-turn-helix domain-containing protein</fullName>
    </submittedName>
</protein>
<dbReference type="InterPro" id="IPR009351">
    <property type="entry name" value="AlkZ-like"/>
</dbReference>
<name>A0A4U2YJ05_9ACTN</name>
<comment type="caution">
    <text evidence="1">The sequence shown here is derived from an EMBL/GenBank/DDBJ whole genome shotgun (WGS) entry which is preliminary data.</text>
</comment>
<proteinExistence type="predicted"/>
<keyword evidence="2" id="KW-1185">Reference proteome</keyword>
<sequence>MTPPAGPRTSQTLSQSQARRIALAAQGFTDRPHAAPTLRSLDRAVARTGVLQVDSVNVFARAHLMPLYARMGPFDPALLERAASGSRDRRLVEYWAHVQAYMPVDLWPAMHHRRVAFRASRGKWGMGADETLEPQVLAAVAQRGPLTARELESEMGATRSKEHWGWNWSQARKVLDYLYSVGDVAIAGRTRAFEVVYDLPQRVLPARVLAAPTPSREEADLELVRRAVRSLGVADVASLADYYRMPVAATRASLRTLLETGEVEQVTVQGWSRPAFLDVGARLPRRVGARTLLSPFDPVVWHRPRAEALFDFHYRIEIYTPVHRRVHGYYVLPFLLGDRVAARVDLKADRRRGVLGVPGAFAEAYAPADTAEQLAAELRRAAAWVGCDRVEVGARGDLAGPLAAALDSAPA</sequence>
<dbReference type="PANTHER" id="PTHR30528">
    <property type="entry name" value="CYTOPLASMIC PROTEIN"/>
    <property type="match status" value="1"/>
</dbReference>